<evidence type="ECO:0000256" key="7">
    <source>
        <dbReference type="PROSITE-ProRule" id="PRU00169"/>
    </source>
</evidence>
<dbReference type="SUPFAM" id="SSF55874">
    <property type="entry name" value="ATPase domain of HSP90 chaperone/DNA topoisomerase II/histidine kinase"/>
    <property type="match status" value="1"/>
</dbReference>
<evidence type="ECO:0000313" key="14">
    <source>
        <dbReference type="Proteomes" id="UP000190235"/>
    </source>
</evidence>
<gene>
    <name evidence="13" type="ORF">SAMN05878281_2470</name>
</gene>
<dbReference type="InterPro" id="IPR001789">
    <property type="entry name" value="Sig_transdc_resp-reg_receiver"/>
</dbReference>
<dbReference type="InterPro" id="IPR029016">
    <property type="entry name" value="GAF-like_dom_sf"/>
</dbReference>
<dbReference type="Gene3D" id="1.10.287.130">
    <property type="match status" value="1"/>
</dbReference>
<dbReference type="Pfam" id="PF01590">
    <property type="entry name" value="GAF"/>
    <property type="match status" value="1"/>
</dbReference>
<evidence type="ECO:0000256" key="6">
    <source>
        <dbReference type="ARBA" id="ARBA00023012"/>
    </source>
</evidence>
<dbReference type="Pfam" id="PF00512">
    <property type="entry name" value="HisKA"/>
    <property type="match status" value="1"/>
</dbReference>
<feature type="domain" description="Histidine kinase" evidence="9">
    <location>
        <begin position="334"/>
        <end position="555"/>
    </location>
</feature>
<dbReference type="Gene3D" id="3.30.450.40">
    <property type="match status" value="1"/>
</dbReference>
<keyword evidence="6" id="KW-0902">Two-component regulatory system</keyword>
<evidence type="ECO:0000259" key="10">
    <source>
        <dbReference type="PROSITE" id="PS50110"/>
    </source>
</evidence>
<feature type="coiled-coil region" evidence="8">
    <location>
        <begin position="158"/>
        <end position="200"/>
    </location>
</feature>
<dbReference type="EMBL" id="LT670848">
    <property type="protein sequence ID" value="SHM89880.1"/>
    <property type="molecule type" value="Genomic_DNA"/>
</dbReference>
<comment type="catalytic activity">
    <reaction evidence="1">
        <text>ATP + protein L-histidine = ADP + protein N-phospho-L-histidine.</text>
        <dbReference type="EC" id="2.7.13.3"/>
    </reaction>
</comment>
<protein>
    <recommendedName>
        <fullName evidence="2">histidine kinase</fullName>
        <ecNumber evidence="2">2.7.13.3</ecNumber>
    </recommendedName>
</protein>
<dbReference type="InterPro" id="IPR036097">
    <property type="entry name" value="HisK_dim/P_sf"/>
</dbReference>
<dbReference type="SUPFAM" id="SSF55785">
    <property type="entry name" value="PYP-like sensor domain (PAS domain)"/>
    <property type="match status" value="1"/>
</dbReference>
<evidence type="ECO:0000256" key="2">
    <source>
        <dbReference type="ARBA" id="ARBA00012438"/>
    </source>
</evidence>
<dbReference type="PANTHER" id="PTHR45339:SF1">
    <property type="entry name" value="HYBRID SIGNAL TRANSDUCTION HISTIDINE KINASE J"/>
    <property type="match status" value="1"/>
</dbReference>
<dbReference type="InterPro" id="IPR001610">
    <property type="entry name" value="PAC"/>
</dbReference>
<dbReference type="SUPFAM" id="SSF55781">
    <property type="entry name" value="GAF domain-like"/>
    <property type="match status" value="1"/>
</dbReference>
<proteinExistence type="predicted"/>
<sequence length="704" mass="79504">MNNAKIEENKEIKRLQTLLSYNILDTPYEKDFNELAQLIALICDVPVAFIAMIDDKRQWYKAKVGIDGSETPLEETFCQYTVMQDELLEISDALLDERVKNNPHVTSENGIRFYAGMPLKAENGYNIGTVCVVDGKPGKLNDRQKQALKLLASQAMHLIEARQKNKSLGKELNNILEKRIEDTQRKLELQENENKSLMQAIKNSSGVVEFKPDGTIISLNRNFEEISGYTEKELQGSHHNMFITPADYAANKLLWEALRKCEYKTGRVRRIHKDGSEFYLQASYNPIQDLDGNVVKVVKISQDITKEIEAEISLEKAKEMAESLNEQKDNFIANVSHEIRTPIHAVLGFTDLLLENEKDTHKTNYLKAVKIAGDSLLFIVNDILDLSKMDAGLLQIDKDVFDIRDAVNRVFSILHLKAHQKKIEFEPHIADDVPTLLVGDKNRLSQVLINLLGNAIKFTSEGSVRLLVSVSKETSGLTRLNFKVSDTGIGIPTDKLDTVFHRFLQADENTSQKYGGTGLGLNISRQLIEKQGGTIEVQSEPGNGTDFIFDIPFEKATEEKGMAAAATDDLQEKYSGKILICEDSELNQRLVKALLKGKGLEVDIASNGEIALSFLKENTYDLIFMDVQMPVKNGYETTKFLRNKLELKTPIVALTANFMATERQKCAEVGMDDYLAKPFQKKQLFEKVEKWLYGERFAKQTVFN</sequence>
<dbReference type="SMART" id="SM00388">
    <property type="entry name" value="HisKA"/>
    <property type="match status" value="1"/>
</dbReference>
<keyword evidence="14" id="KW-1185">Reference proteome</keyword>
<dbReference type="SUPFAM" id="SSF52172">
    <property type="entry name" value="CheY-like"/>
    <property type="match status" value="1"/>
</dbReference>
<dbReference type="Gene3D" id="3.40.50.2300">
    <property type="match status" value="1"/>
</dbReference>
<dbReference type="Gene3D" id="3.30.450.20">
    <property type="entry name" value="PAS domain"/>
    <property type="match status" value="1"/>
</dbReference>
<keyword evidence="4" id="KW-0808">Transferase</keyword>
<dbReference type="InterPro" id="IPR013655">
    <property type="entry name" value="PAS_fold_3"/>
</dbReference>
<feature type="modified residue" description="4-aspartylphosphate" evidence="7">
    <location>
        <position position="626"/>
    </location>
</feature>
<dbReference type="InterPro" id="IPR003661">
    <property type="entry name" value="HisK_dim/P_dom"/>
</dbReference>
<reference evidence="14" key="1">
    <citation type="submission" date="2016-11" db="EMBL/GenBank/DDBJ databases">
        <authorList>
            <person name="Varghese N."/>
            <person name="Submissions S."/>
        </authorList>
    </citation>
    <scope>NUCLEOTIDE SEQUENCE [LARGE SCALE GENOMIC DNA]</scope>
    <source>
        <strain evidence="14">ACAM 48</strain>
    </source>
</reference>
<dbReference type="InterPro" id="IPR005467">
    <property type="entry name" value="His_kinase_dom"/>
</dbReference>
<evidence type="ECO:0000256" key="8">
    <source>
        <dbReference type="SAM" id="Coils"/>
    </source>
</evidence>
<dbReference type="Pfam" id="PF08447">
    <property type="entry name" value="PAS_3"/>
    <property type="match status" value="1"/>
</dbReference>
<feature type="domain" description="PAS" evidence="11">
    <location>
        <begin position="190"/>
        <end position="247"/>
    </location>
</feature>
<evidence type="ECO:0000259" key="9">
    <source>
        <dbReference type="PROSITE" id="PS50109"/>
    </source>
</evidence>
<dbReference type="AlphaFoldDB" id="A0A1M7MGC7"/>
<name>A0A1M7MGC7_9FLAO</name>
<dbReference type="Gene3D" id="3.30.565.10">
    <property type="entry name" value="Histidine kinase-like ATPase, C-terminal domain"/>
    <property type="match status" value="1"/>
</dbReference>
<dbReference type="SMART" id="SM00387">
    <property type="entry name" value="HATPase_c"/>
    <property type="match status" value="1"/>
</dbReference>
<evidence type="ECO:0000256" key="4">
    <source>
        <dbReference type="ARBA" id="ARBA00022679"/>
    </source>
</evidence>
<evidence type="ECO:0000256" key="3">
    <source>
        <dbReference type="ARBA" id="ARBA00022553"/>
    </source>
</evidence>
<dbReference type="PRINTS" id="PR00344">
    <property type="entry name" value="BCTRLSENSOR"/>
</dbReference>
<dbReference type="SMART" id="SM00086">
    <property type="entry name" value="PAC"/>
    <property type="match status" value="1"/>
</dbReference>
<dbReference type="PROSITE" id="PS50109">
    <property type="entry name" value="HIS_KIN"/>
    <property type="match status" value="1"/>
</dbReference>
<dbReference type="Pfam" id="PF02518">
    <property type="entry name" value="HATPase_c"/>
    <property type="match status" value="1"/>
</dbReference>
<keyword evidence="3 7" id="KW-0597">Phosphoprotein</keyword>
<dbReference type="CDD" id="cd00082">
    <property type="entry name" value="HisKA"/>
    <property type="match status" value="1"/>
</dbReference>
<dbReference type="InterPro" id="IPR000700">
    <property type="entry name" value="PAS-assoc_C"/>
</dbReference>
<dbReference type="PANTHER" id="PTHR45339">
    <property type="entry name" value="HYBRID SIGNAL TRANSDUCTION HISTIDINE KINASE J"/>
    <property type="match status" value="1"/>
</dbReference>
<dbReference type="CDD" id="cd00130">
    <property type="entry name" value="PAS"/>
    <property type="match status" value="1"/>
</dbReference>
<dbReference type="STRING" id="143223.SAMN05878281_2470"/>
<dbReference type="EC" id="2.7.13.3" evidence="2"/>
<feature type="domain" description="Response regulatory" evidence="10">
    <location>
        <begin position="577"/>
        <end position="692"/>
    </location>
</feature>
<dbReference type="Proteomes" id="UP000190235">
    <property type="component" value="Chromosome I"/>
</dbReference>
<keyword evidence="5" id="KW-0418">Kinase</keyword>
<dbReference type="NCBIfam" id="TIGR00229">
    <property type="entry name" value="sensory_box"/>
    <property type="match status" value="1"/>
</dbReference>
<evidence type="ECO:0000256" key="5">
    <source>
        <dbReference type="ARBA" id="ARBA00022777"/>
    </source>
</evidence>
<feature type="domain" description="PAC" evidence="12">
    <location>
        <begin position="264"/>
        <end position="316"/>
    </location>
</feature>
<dbReference type="InterPro" id="IPR004358">
    <property type="entry name" value="Sig_transdc_His_kin-like_C"/>
</dbReference>
<dbReference type="SMART" id="SM00065">
    <property type="entry name" value="GAF"/>
    <property type="match status" value="1"/>
</dbReference>
<dbReference type="InterPro" id="IPR011006">
    <property type="entry name" value="CheY-like_superfamily"/>
</dbReference>
<keyword evidence="8" id="KW-0175">Coiled coil</keyword>
<dbReference type="SMART" id="SM00448">
    <property type="entry name" value="REC"/>
    <property type="match status" value="1"/>
</dbReference>
<dbReference type="RefSeq" id="WP_170065281.1">
    <property type="nucleotide sequence ID" value="NZ_LT670848.1"/>
</dbReference>
<dbReference type="InterPro" id="IPR035965">
    <property type="entry name" value="PAS-like_dom_sf"/>
</dbReference>
<dbReference type="InterPro" id="IPR003018">
    <property type="entry name" value="GAF"/>
</dbReference>
<organism evidence="13 14">
    <name type="scientific">Salegentibacter salegens</name>
    <dbReference type="NCBI Taxonomy" id="143223"/>
    <lineage>
        <taxon>Bacteria</taxon>
        <taxon>Pseudomonadati</taxon>
        <taxon>Bacteroidota</taxon>
        <taxon>Flavobacteriia</taxon>
        <taxon>Flavobacteriales</taxon>
        <taxon>Flavobacteriaceae</taxon>
        <taxon>Salegentibacter</taxon>
    </lineage>
</organism>
<evidence type="ECO:0000259" key="11">
    <source>
        <dbReference type="PROSITE" id="PS50112"/>
    </source>
</evidence>
<dbReference type="CDD" id="cd17546">
    <property type="entry name" value="REC_hyHK_CKI1_RcsC-like"/>
    <property type="match status" value="1"/>
</dbReference>
<dbReference type="PROSITE" id="PS50112">
    <property type="entry name" value="PAS"/>
    <property type="match status" value="1"/>
</dbReference>
<dbReference type="InterPro" id="IPR000014">
    <property type="entry name" value="PAS"/>
</dbReference>
<dbReference type="InterPro" id="IPR036890">
    <property type="entry name" value="HATPase_C_sf"/>
</dbReference>
<dbReference type="InterPro" id="IPR003594">
    <property type="entry name" value="HATPase_dom"/>
</dbReference>
<evidence type="ECO:0000313" key="13">
    <source>
        <dbReference type="EMBL" id="SHM89880.1"/>
    </source>
</evidence>
<dbReference type="PROSITE" id="PS50113">
    <property type="entry name" value="PAC"/>
    <property type="match status" value="1"/>
</dbReference>
<dbReference type="Pfam" id="PF00072">
    <property type="entry name" value="Response_reg"/>
    <property type="match status" value="1"/>
</dbReference>
<feature type="coiled-coil region" evidence="8">
    <location>
        <begin position="307"/>
        <end position="334"/>
    </location>
</feature>
<dbReference type="CDD" id="cd16922">
    <property type="entry name" value="HATPase_EvgS-ArcB-TorS-like"/>
    <property type="match status" value="1"/>
</dbReference>
<dbReference type="FunFam" id="3.30.565.10:FF:000010">
    <property type="entry name" value="Sensor histidine kinase RcsC"/>
    <property type="match status" value="1"/>
</dbReference>
<accession>A0A1M7MGC7</accession>
<dbReference type="SUPFAM" id="SSF47384">
    <property type="entry name" value="Homodimeric domain of signal transducing histidine kinase"/>
    <property type="match status" value="1"/>
</dbReference>
<dbReference type="PROSITE" id="PS50110">
    <property type="entry name" value="RESPONSE_REGULATORY"/>
    <property type="match status" value="1"/>
</dbReference>
<evidence type="ECO:0000259" key="12">
    <source>
        <dbReference type="PROSITE" id="PS50113"/>
    </source>
</evidence>
<evidence type="ECO:0000256" key="1">
    <source>
        <dbReference type="ARBA" id="ARBA00000085"/>
    </source>
</evidence>
<dbReference type="GO" id="GO:0000155">
    <property type="term" value="F:phosphorelay sensor kinase activity"/>
    <property type="evidence" value="ECO:0007669"/>
    <property type="project" value="InterPro"/>
</dbReference>